<dbReference type="Proteomes" id="UP000309215">
    <property type="component" value="Unassembled WGS sequence"/>
</dbReference>
<proteinExistence type="predicted"/>
<reference evidence="1 2" key="1">
    <citation type="submission" date="2019-04" db="EMBL/GenBank/DDBJ databases">
        <authorList>
            <person name="Li Y."/>
            <person name="Wang J."/>
        </authorList>
    </citation>
    <scope>NUCLEOTIDE SEQUENCE [LARGE SCALE GENOMIC DNA]</scope>
    <source>
        <strain evidence="1 2">DSM 14668</strain>
    </source>
</reference>
<keyword evidence="2" id="KW-1185">Reference proteome</keyword>
<dbReference type="EMBL" id="SSMQ01000114">
    <property type="protein sequence ID" value="TKC94105.1"/>
    <property type="molecule type" value="Genomic_DNA"/>
</dbReference>
<evidence type="ECO:0000313" key="1">
    <source>
        <dbReference type="EMBL" id="TKC94105.1"/>
    </source>
</evidence>
<gene>
    <name evidence="1" type="ORF">E8A74_48835</name>
</gene>
<evidence type="ECO:0000313" key="2">
    <source>
        <dbReference type="Proteomes" id="UP000309215"/>
    </source>
</evidence>
<dbReference type="OrthoDB" id="9824998at2"/>
<comment type="caution">
    <text evidence="1">The sequence shown here is derived from an EMBL/GenBank/DDBJ whole genome shotgun (WGS) entry which is preliminary data.</text>
</comment>
<sequence length="225" mass="24482">MHEGRRFIGGAAGALTLACILTGTEVVQAGDPSHVALWRFEMHGAYFQGDQRLGAGTLAPYNGWGLWGRVGISEFPWKWLGYDVLAQIGLVGTPQGTFDVAAEGAVAFAPARWKGSVDGSIVLGVGGGFGLERPVWLGRGGTGYPLLHGRLTLKPKNSIRFFTSFRFTPITSDAGWVRSYDLEVAGGYKWWHLGLRGRIDDVTQGDPERLYRTYWLGPTAGLVIR</sequence>
<dbReference type="PROSITE" id="PS51257">
    <property type="entry name" value="PROKAR_LIPOPROTEIN"/>
    <property type="match status" value="1"/>
</dbReference>
<name>A0A4U1IK74_9BACT</name>
<accession>A0A4U1IK74</accession>
<protein>
    <recommendedName>
        <fullName evidence="3">Outer membrane protein beta-barrel domain-containing protein</fullName>
    </recommendedName>
</protein>
<evidence type="ECO:0008006" key="3">
    <source>
        <dbReference type="Google" id="ProtNLM"/>
    </source>
</evidence>
<dbReference type="RefSeq" id="WP_136936073.1">
    <property type="nucleotide sequence ID" value="NZ_SSMQ01000114.1"/>
</dbReference>
<organism evidence="1 2">
    <name type="scientific">Polyangium fumosum</name>
    <dbReference type="NCBI Taxonomy" id="889272"/>
    <lineage>
        <taxon>Bacteria</taxon>
        <taxon>Pseudomonadati</taxon>
        <taxon>Myxococcota</taxon>
        <taxon>Polyangia</taxon>
        <taxon>Polyangiales</taxon>
        <taxon>Polyangiaceae</taxon>
        <taxon>Polyangium</taxon>
    </lineage>
</organism>
<dbReference type="AlphaFoldDB" id="A0A4U1IK74"/>